<dbReference type="SUPFAM" id="SSF56037">
    <property type="entry name" value="PheT/TilS domain"/>
    <property type="match status" value="1"/>
</dbReference>
<keyword evidence="6" id="KW-0067">ATP-binding</keyword>
<comment type="cofactor">
    <cofactor evidence="1">
        <name>Mg(2+)</name>
        <dbReference type="ChEBI" id="CHEBI:18420"/>
    </cofactor>
</comment>
<dbReference type="SUPFAM" id="SSF55681">
    <property type="entry name" value="Class II aaRS and biotin synthetases"/>
    <property type="match status" value="1"/>
</dbReference>
<keyword evidence="4" id="KW-0479">Metal-binding</keyword>
<dbReference type="GO" id="GO:0009328">
    <property type="term" value="C:phenylalanine-tRNA ligase complex"/>
    <property type="evidence" value="ECO:0007669"/>
    <property type="project" value="TreeGrafter"/>
</dbReference>
<evidence type="ECO:0000256" key="4">
    <source>
        <dbReference type="ARBA" id="ARBA00022723"/>
    </source>
</evidence>
<dbReference type="EC" id="6.1.1.20" evidence="2"/>
<dbReference type="EMBL" id="BART01003522">
    <property type="protein sequence ID" value="GAG57811.1"/>
    <property type="molecule type" value="Genomic_DNA"/>
</dbReference>
<dbReference type="InterPro" id="IPR045864">
    <property type="entry name" value="aa-tRNA-synth_II/BPL/LPL"/>
</dbReference>
<feature type="non-terminal residue" evidence="11">
    <location>
        <position position="1"/>
    </location>
</feature>
<evidence type="ECO:0000256" key="1">
    <source>
        <dbReference type="ARBA" id="ARBA00001946"/>
    </source>
</evidence>
<dbReference type="InterPro" id="IPR005147">
    <property type="entry name" value="tRNA_synthase_B5-dom"/>
</dbReference>
<keyword evidence="9" id="KW-0030">Aminoacyl-tRNA synthetase</keyword>
<dbReference type="Gene3D" id="3.50.40.10">
    <property type="entry name" value="Phenylalanyl-trna Synthetase, Chain B, domain 3"/>
    <property type="match status" value="1"/>
</dbReference>
<protein>
    <recommendedName>
        <fullName evidence="2">phenylalanine--tRNA ligase</fullName>
        <ecNumber evidence="2">6.1.1.20</ecNumber>
    </recommendedName>
</protein>
<dbReference type="Pfam" id="PF03484">
    <property type="entry name" value="B5"/>
    <property type="match status" value="1"/>
</dbReference>
<dbReference type="GO" id="GO:0000287">
    <property type="term" value="F:magnesium ion binding"/>
    <property type="evidence" value="ECO:0007669"/>
    <property type="project" value="InterPro"/>
</dbReference>
<dbReference type="Pfam" id="PF03483">
    <property type="entry name" value="B3_4"/>
    <property type="match status" value="1"/>
</dbReference>
<dbReference type="Gene3D" id="3.30.930.10">
    <property type="entry name" value="Bira Bifunctional Protein, Domain 2"/>
    <property type="match status" value="1"/>
</dbReference>
<name>X1ACH6_9ZZZZ</name>
<evidence type="ECO:0000256" key="9">
    <source>
        <dbReference type="ARBA" id="ARBA00023146"/>
    </source>
</evidence>
<evidence type="ECO:0000256" key="8">
    <source>
        <dbReference type="ARBA" id="ARBA00022917"/>
    </source>
</evidence>
<dbReference type="Gene3D" id="3.30.56.10">
    <property type="match status" value="1"/>
</dbReference>
<dbReference type="GO" id="GO:0003723">
    <property type="term" value="F:RNA binding"/>
    <property type="evidence" value="ECO:0007669"/>
    <property type="project" value="InterPro"/>
</dbReference>
<evidence type="ECO:0000256" key="7">
    <source>
        <dbReference type="ARBA" id="ARBA00022842"/>
    </source>
</evidence>
<sequence length="353" mass="40115">LETGQPLHAFDKDMLYSNKIIVRRAGKGENIKTIDDSIRILDDDTLVIADEDKAVAIAGIMGGKDTEISENTKNVLLESANFYGPSIMRTSKKIGLRSEASNRFEKKIDPMLTVFAIRRFEDLLEKVANFKTEECIYDNFKKVERERKINLRVGKVGQVLGKDIDAGLISDILTNLKISNRIKDNIIEATVPSFRYEDLQREIDLVEEVARIYGYDRLDSIPTSASDRRGKYSLYQKTIKDIRQALCDIGLVEVINYSFISAESLKKFKINLEEGYKNNVEILNPINEDFKLLRPMLLPALMKNIKDNINHNIKDIGIFEISKVFKKNSSGKLPFEINTLGVMLTGKAVQKGW</sequence>
<dbReference type="InterPro" id="IPR009061">
    <property type="entry name" value="DNA-bd_dom_put_sf"/>
</dbReference>
<keyword evidence="3" id="KW-0436">Ligase</keyword>
<dbReference type="SMART" id="SM00874">
    <property type="entry name" value="B5"/>
    <property type="match status" value="1"/>
</dbReference>
<keyword evidence="5" id="KW-0547">Nucleotide-binding</keyword>
<dbReference type="PANTHER" id="PTHR10947">
    <property type="entry name" value="PHENYLALANYL-TRNA SYNTHETASE BETA CHAIN AND LEUCINE-RICH REPEAT-CONTAINING PROTEIN 47"/>
    <property type="match status" value="1"/>
</dbReference>
<proteinExistence type="predicted"/>
<dbReference type="PROSITE" id="PS51483">
    <property type="entry name" value="B5"/>
    <property type="match status" value="1"/>
</dbReference>
<dbReference type="InterPro" id="IPR041616">
    <property type="entry name" value="PheRS_beta_core"/>
</dbReference>
<keyword evidence="8" id="KW-0648">Protein biosynthesis</keyword>
<dbReference type="InterPro" id="IPR020825">
    <property type="entry name" value="Phe-tRNA_synthase-like_B3/B4"/>
</dbReference>
<feature type="domain" description="B5" evidence="10">
    <location>
        <begin position="144"/>
        <end position="220"/>
    </location>
</feature>
<dbReference type="AlphaFoldDB" id="X1ACH6"/>
<keyword evidence="7" id="KW-0460">Magnesium</keyword>
<evidence type="ECO:0000256" key="5">
    <source>
        <dbReference type="ARBA" id="ARBA00022741"/>
    </source>
</evidence>
<evidence type="ECO:0000256" key="3">
    <source>
        <dbReference type="ARBA" id="ARBA00022598"/>
    </source>
</evidence>
<gene>
    <name evidence="11" type="ORF">S01H4_09633</name>
</gene>
<dbReference type="Pfam" id="PF17759">
    <property type="entry name" value="tRNA_synthFbeta"/>
    <property type="match status" value="1"/>
</dbReference>
<comment type="caution">
    <text evidence="11">The sequence shown here is derived from an EMBL/GenBank/DDBJ whole genome shotgun (WGS) entry which is preliminary data.</text>
</comment>
<dbReference type="GO" id="GO:0006432">
    <property type="term" value="P:phenylalanyl-tRNA aminoacylation"/>
    <property type="evidence" value="ECO:0007669"/>
    <property type="project" value="InterPro"/>
</dbReference>
<reference evidence="11" key="1">
    <citation type="journal article" date="2014" name="Front. Microbiol.">
        <title>High frequency of phylogenetically diverse reductive dehalogenase-homologous genes in deep subseafloor sedimentary metagenomes.</title>
        <authorList>
            <person name="Kawai M."/>
            <person name="Futagami T."/>
            <person name="Toyoda A."/>
            <person name="Takaki Y."/>
            <person name="Nishi S."/>
            <person name="Hori S."/>
            <person name="Arai W."/>
            <person name="Tsubouchi T."/>
            <person name="Morono Y."/>
            <person name="Uchiyama I."/>
            <person name="Ito T."/>
            <person name="Fujiyama A."/>
            <person name="Inagaki F."/>
            <person name="Takami H."/>
        </authorList>
    </citation>
    <scope>NUCLEOTIDE SEQUENCE</scope>
    <source>
        <strain evidence="11">Expedition CK06-06</strain>
    </source>
</reference>
<evidence type="ECO:0000256" key="2">
    <source>
        <dbReference type="ARBA" id="ARBA00012814"/>
    </source>
</evidence>
<evidence type="ECO:0000256" key="6">
    <source>
        <dbReference type="ARBA" id="ARBA00022840"/>
    </source>
</evidence>
<dbReference type="GO" id="GO:0004826">
    <property type="term" value="F:phenylalanine-tRNA ligase activity"/>
    <property type="evidence" value="ECO:0007669"/>
    <property type="project" value="UniProtKB-EC"/>
</dbReference>
<dbReference type="SUPFAM" id="SSF46955">
    <property type="entry name" value="Putative DNA-binding domain"/>
    <property type="match status" value="1"/>
</dbReference>
<dbReference type="GO" id="GO:0005524">
    <property type="term" value="F:ATP binding"/>
    <property type="evidence" value="ECO:0007669"/>
    <property type="project" value="UniProtKB-KW"/>
</dbReference>
<accession>X1ACH6</accession>
<dbReference type="InterPro" id="IPR005146">
    <property type="entry name" value="B3/B4_tRNA-bd"/>
</dbReference>
<evidence type="ECO:0000259" key="10">
    <source>
        <dbReference type="PROSITE" id="PS51483"/>
    </source>
</evidence>
<feature type="non-terminal residue" evidence="11">
    <location>
        <position position="353"/>
    </location>
</feature>
<dbReference type="PANTHER" id="PTHR10947:SF0">
    <property type="entry name" value="PHENYLALANINE--TRNA LIGASE BETA SUBUNIT"/>
    <property type="match status" value="1"/>
</dbReference>
<dbReference type="InterPro" id="IPR045060">
    <property type="entry name" value="Phe-tRNA-ligase_IIc_bsu"/>
</dbReference>
<evidence type="ECO:0000313" key="11">
    <source>
        <dbReference type="EMBL" id="GAG57811.1"/>
    </source>
</evidence>
<dbReference type="SMART" id="SM00873">
    <property type="entry name" value="B3_4"/>
    <property type="match status" value="1"/>
</dbReference>
<organism evidence="11">
    <name type="scientific">marine sediment metagenome</name>
    <dbReference type="NCBI Taxonomy" id="412755"/>
    <lineage>
        <taxon>unclassified sequences</taxon>
        <taxon>metagenomes</taxon>
        <taxon>ecological metagenomes</taxon>
    </lineage>
</organism>